<keyword evidence="3" id="KW-0804">Transcription</keyword>
<dbReference type="PANTHER" id="PTHR47506">
    <property type="entry name" value="TRANSCRIPTIONAL REGULATORY PROTEIN"/>
    <property type="match status" value="1"/>
</dbReference>
<evidence type="ECO:0000256" key="2">
    <source>
        <dbReference type="ARBA" id="ARBA00023125"/>
    </source>
</evidence>
<keyword evidence="7" id="KW-1185">Reference proteome</keyword>
<evidence type="ECO:0000256" key="1">
    <source>
        <dbReference type="ARBA" id="ARBA00023015"/>
    </source>
</evidence>
<organism evidence="6 7">
    <name type="scientific">Romboutsia faecis</name>
    <dbReference type="NCBI Taxonomy" id="2764597"/>
    <lineage>
        <taxon>Bacteria</taxon>
        <taxon>Bacillati</taxon>
        <taxon>Bacillota</taxon>
        <taxon>Clostridia</taxon>
        <taxon>Peptostreptococcales</taxon>
        <taxon>Peptostreptococcaceae</taxon>
        <taxon>Romboutsia</taxon>
    </lineage>
</organism>
<keyword evidence="2 4" id="KW-0238">DNA-binding</keyword>
<dbReference type="SUPFAM" id="SSF48498">
    <property type="entry name" value="Tetracyclin repressor-like, C-terminal domain"/>
    <property type="match status" value="1"/>
</dbReference>
<keyword evidence="1" id="KW-0805">Transcription regulation</keyword>
<dbReference type="InterPro" id="IPR001647">
    <property type="entry name" value="HTH_TetR"/>
</dbReference>
<dbReference type="Gene3D" id="1.10.357.10">
    <property type="entry name" value="Tetracycline Repressor, domain 2"/>
    <property type="match status" value="1"/>
</dbReference>
<proteinExistence type="predicted"/>
<dbReference type="InterPro" id="IPR036271">
    <property type="entry name" value="Tet_transcr_reg_TetR-rel_C_sf"/>
</dbReference>
<evidence type="ECO:0000313" key="6">
    <source>
        <dbReference type="EMBL" id="MBC5995986.1"/>
    </source>
</evidence>
<accession>A0ABR7JM33</accession>
<comment type="caution">
    <text evidence="6">The sequence shown here is derived from an EMBL/GenBank/DDBJ whole genome shotgun (WGS) entry which is preliminary data.</text>
</comment>
<feature type="DNA-binding region" description="H-T-H motif" evidence="4">
    <location>
        <begin position="28"/>
        <end position="47"/>
    </location>
</feature>
<dbReference type="PANTHER" id="PTHR47506:SF6">
    <property type="entry name" value="HTH-TYPE TRANSCRIPTIONAL REPRESSOR NEMR"/>
    <property type="match status" value="1"/>
</dbReference>
<gene>
    <name evidence="6" type="ORF">H8923_04375</name>
</gene>
<evidence type="ECO:0000256" key="4">
    <source>
        <dbReference type="PROSITE-ProRule" id="PRU00335"/>
    </source>
</evidence>
<dbReference type="SUPFAM" id="SSF46689">
    <property type="entry name" value="Homeodomain-like"/>
    <property type="match status" value="1"/>
</dbReference>
<dbReference type="Proteomes" id="UP000609849">
    <property type="component" value="Unassembled WGS sequence"/>
</dbReference>
<evidence type="ECO:0000313" key="7">
    <source>
        <dbReference type="Proteomes" id="UP000609849"/>
    </source>
</evidence>
<dbReference type="EMBL" id="JACRWE010000002">
    <property type="protein sequence ID" value="MBC5995986.1"/>
    <property type="molecule type" value="Genomic_DNA"/>
</dbReference>
<reference evidence="6 7" key="1">
    <citation type="submission" date="2020-08" db="EMBL/GenBank/DDBJ databases">
        <authorList>
            <person name="Liu C."/>
            <person name="Sun Q."/>
        </authorList>
    </citation>
    <scope>NUCLEOTIDE SEQUENCE [LARGE SCALE GENOMIC DNA]</scope>
    <source>
        <strain evidence="6 7">NSJ-18</strain>
    </source>
</reference>
<feature type="domain" description="HTH tetR-type" evidence="5">
    <location>
        <begin position="5"/>
        <end position="65"/>
    </location>
</feature>
<dbReference type="RefSeq" id="WP_153924001.1">
    <property type="nucleotide sequence ID" value="NZ_JACRWE010000002.1"/>
</dbReference>
<evidence type="ECO:0000259" key="5">
    <source>
        <dbReference type="PROSITE" id="PS50977"/>
    </source>
</evidence>
<dbReference type="Pfam" id="PF00440">
    <property type="entry name" value="TetR_N"/>
    <property type="match status" value="1"/>
</dbReference>
<protein>
    <submittedName>
        <fullName evidence="6">TetR/AcrR family transcriptional regulator</fullName>
    </submittedName>
</protein>
<dbReference type="PRINTS" id="PR00455">
    <property type="entry name" value="HTHTETR"/>
</dbReference>
<evidence type="ECO:0000256" key="3">
    <source>
        <dbReference type="ARBA" id="ARBA00023163"/>
    </source>
</evidence>
<sequence length="186" mass="21057">MKPNSNMKEHILDIAINLITHNGIKNTSLSDISKAAGISKGTLYYHYSSKDDLIFDIADIHLNIITAAVLECVKNIEKNSSKDELINLILRKIATIGSTGRIHMYLLCEALTGNDSLRERIKVKYIQWRTTLQDEIYKNLSESIDESEAFSFLLISIVDGLVVQSILKTEKLPYEKIANFLVSKWI</sequence>
<dbReference type="InterPro" id="IPR009057">
    <property type="entry name" value="Homeodomain-like_sf"/>
</dbReference>
<name>A0ABR7JM33_9FIRM</name>
<dbReference type="PROSITE" id="PS50977">
    <property type="entry name" value="HTH_TETR_2"/>
    <property type="match status" value="1"/>
</dbReference>